<comment type="function">
    <text evidence="7">Destroys radicals which are normally produced within the cells and which are toxic to biological systems.</text>
</comment>
<proteinExistence type="inferred from homology"/>
<dbReference type="InterPro" id="IPR050265">
    <property type="entry name" value="Fe/Mn_Superoxide_Dismutase"/>
</dbReference>
<dbReference type="SUPFAM" id="SSF46609">
    <property type="entry name" value="Fe,Mn superoxide dismutase (SOD), N-terminal domain"/>
    <property type="match status" value="1"/>
</dbReference>
<dbReference type="Gene3D" id="3.55.40.20">
    <property type="entry name" value="Iron/manganese superoxide dismutase, C-terminal domain"/>
    <property type="match status" value="1"/>
</dbReference>
<dbReference type="EMBL" id="JACAZH010000006">
    <property type="protein sequence ID" value="KAF7366423.1"/>
    <property type="molecule type" value="Genomic_DNA"/>
</dbReference>
<organism evidence="10 11">
    <name type="scientific">Mycena sanguinolenta</name>
    <dbReference type="NCBI Taxonomy" id="230812"/>
    <lineage>
        <taxon>Eukaryota</taxon>
        <taxon>Fungi</taxon>
        <taxon>Dikarya</taxon>
        <taxon>Basidiomycota</taxon>
        <taxon>Agaricomycotina</taxon>
        <taxon>Agaricomycetes</taxon>
        <taxon>Agaricomycetidae</taxon>
        <taxon>Agaricales</taxon>
        <taxon>Marasmiineae</taxon>
        <taxon>Mycenaceae</taxon>
        <taxon>Mycena</taxon>
    </lineage>
</organism>
<sequence length="240" mass="26403">MLSLARCSRSLRPSLTRAFAPALTASVHTLPELPYEYNALEPYISEEIMTLHHKKHHQTYVTGLNAAEEAYGKSTSVQEKIGLQAAIKFNGGGHINHSLFWKNLAPAAHDGGKLSAGALKSAIERDFGSVEDFKKSFNAKTAAIQGSGWGWLGYNATMKKLEIVTTANQDPLITHTPIIGVDIWEHVRAVIFSLPGSILLVLSFYLSRSSDRSNPPLPFCRHFTSRHADLFFSLARSAND</sequence>
<evidence type="ECO:0000259" key="8">
    <source>
        <dbReference type="Pfam" id="PF00081"/>
    </source>
</evidence>
<evidence type="ECO:0000256" key="2">
    <source>
        <dbReference type="ARBA" id="ARBA00012682"/>
    </source>
</evidence>
<dbReference type="FunFam" id="1.10.287.990:FF:000001">
    <property type="entry name" value="Superoxide dismutase"/>
    <property type="match status" value="1"/>
</dbReference>
<evidence type="ECO:0000256" key="5">
    <source>
        <dbReference type="ARBA" id="ARBA00023002"/>
    </source>
</evidence>
<reference evidence="10" key="1">
    <citation type="submission" date="2020-05" db="EMBL/GenBank/DDBJ databases">
        <title>Mycena genomes resolve the evolution of fungal bioluminescence.</title>
        <authorList>
            <person name="Tsai I.J."/>
        </authorList>
    </citation>
    <scope>NUCLEOTIDE SEQUENCE</scope>
    <source>
        <strain evidence="10">160909Yilan</strain>
    </source>
</reference>
<evidence type="ECO:0000256" key="4">
    <source>
        <dbReference type="ARBA" id="ARBA00022862"/>
    </source>
</evidence>
<dbReference type="InterPro" id="IPR019831">
    <property type="entry name" value="Mn/Fe_SOD_N"/>
</dbReference>
<gene>
    <name evidence="10" type="ORF">MSAN_00899200</name>
</gene>
<evidence type="ECO:0000313" key="10">
    <source>
        <dbReference type="EMBL" id="KAF7366423.1"/>
    </source>
</evidence>
<keyword evidence="11" id="KW-1185">Reference proteome</keyword>
<evidence type="ECO:0000256" key="6">
    <source>
        <dbReference type="ARBA" id="ARBA00049204"/>
    </source>
</evidence>
<comment type="similarity">
    <text evidence="1 7">Belongs to the iron/manganese superoxide dismutase family.</text>
</comment>
<dbReference type="SUPFAM" id="SSF54719">
    <property type="entry name" value="Fe,Mn superoxide dismutase (SOD), C-terminal domain"/>
    <property type="match status" value="1"/>
</dbReference>
<protein>
    <recommendedName>
        <fullName evidence="2 7">Superoxide dismutase</fullName>
        <ecNumber evidence="2 7">1.15.1.1</ecNumber>
    </recommendedName>
</protein>
<dbReference type="EC" id="1.15.1.1" evidence="2 7"/>
<feature type="domain" description="Manganese/iron superoxide dismutase C-terminal" evidence="9">
    <location>
        <begin position="117"/>
        <end position="186"/>
    </location>
</feature>
<evidence type="ECO:0000259" key="9">
    <source>
        <dbReference type="Pfam" id="PF02777"/>
    </source>
</evidence>
<dbReference type="PRINTS" id="PR01703">
    <property type="entry name" value="MNSODISMTASE"/>
</dbReference>
<dbReference type="InterPro" id="IPR019832">
    <property type="entry name" value="Mn/Fe_SOD_C"/>
</dbReference>
<dbReference type="GO" id="GO:0030145">
    <property type="term" value="F:manganese ion binding"/>
    <property type="evidence" value="ECO:0007669"/>
    <property type="project" value="TreeGrafter"/>
</dbReference>
<keyword evidence="3 7" id="KW-0479">Metal-binding</keyword>
<evidence type="ECO:0000313" key="11">
    <source>
        <dbReference type="Proteomes" id="UP000623467"/>
    </source>
</evidence>
<dbReference type="InterPro" id="IPR036324">
    <property type="entry name" value="Mn/Fe_SOD_N_sf"/>
</dbReference>
<comment type="catalytic activity">
    <reaction evidence="6 7">
        <text>2 superoxide + 2 H(+) = H2O2 + O2</text>
        <dbReference type="Rhea" id="RHEA:20696"/>
        <dbReference type="ChEBI" id="CHEBI:15378"/>
        <dbReference type="ChEBI" id="CHEBI:15379"/>
        <dbReference type="ChEBI" id="CHEBI:16240"/>
        <dbReference type="ChEBI" id="CHEBI:18421"/>
        <dbReference type="EC" id="1.15.1.1"/>
    </reaction>
</comment>
<dbReference type="GO" id="GO:0004784">
    <property type="term" value="F:superoxide dismutase activity"/>
    <property type="evidence" value="ECO:0007669"/>
    <property type="project" value="UniProtKB-EC"/>
</dbReference>
<comment type="caution">
    <text evidence="10">The sequence shown here is derived from an EMBL/GenBank/DDBJ whole genome shotgun (WGS) entry which is preliminary data.</text>
</comment>
<dbReference type="Pfam" id="PF02777">
    <property type="entry name" value="Sod_Fe_C"/>
    <property type="match status" value="1"/>
</dbReference>
<dbReference type="GO" id="GO:0005739">
    <property type="term" value="C:mitochondrion"/>
    <property type="evidence" value="ECO:0007669"/>
    <property type="project" value="TreeGrafter"/>
</dbReference>
<feature type="domain" description="Manganese/iron superoxide dismutase N-terminal" evidence="8">
    <location>
        <begin position="28"/>
        <end position="105"/>
    </location>
</feature>
<dbReference type="Gene3D" id="1.10.287.990">
    <property type="entry name" value="Fe,Mn superoxide dismutase (SOD) domain"/>
    <property type="match status" value="1"/>
</dbReference>
<dbReference type="PANTHER" id="PTHR11404">
    <property type="entry name" value="SUPEROXIDE DISMUTASE 2"/>
    <property type="match status" value="1"/>
</dbReference>
<dbReference type="Pfam" id="PF00081">
    <property type="entry name" value="Sod_Fe_N"/>
    <property type="match status" value="1"/>
</dbReference>
<evidence type="ECO:0000256" key="1">
    <source>
        <dbReference type="ARBA" id="ARBA00008714"/>
    </source>
</evidence>
<dbReference type="AlphaFoldDB" id="A0A8H6YSK9"/>
<evidence type="ECO:0000256" key="7">
    <source>
        <dbReference type="RuleBase" id="RU000414"/>
    </source>
</evidence>
<dbReference type="OrthoDB" id="239262at2759"/>
<name>A0A8H6YSK9_9AGAR</name>
<keyword evidence="4" id="KW-0049">Antioxidant</keyword>
<keyword evidence="5 7" id="KW-0560">Oxidoreductase</keyword>
<dbReference type="InterPro" id="IPR036314">
    <property type="entry name" value="SOD_C_sf"/>
</dbReference>
<dbReference type="PANTHER" id="PTHR11404:SF6">
    <property type="entry name" value="SUPEROXIDE DISMUTASE [MN], MITOCHONDRIAL"/>
    <property type="match status" value="1"/>
</dbReference>
<accession>A0A8H6YSK9</accession>
<evidence type="ECO:0000256" key="3">
    <source>
        <dbReference type="ARBA" id="ARBA00022723"/>
    </source>
</evidence>
<dbReference type="InterPro" id="IPR001189">
    <property type="entry name" value="Mn/Fe_SOD"/>
</dbReference>
<dbReference type="Proteomes" id="UP000623467">
    <property type="component" value="Unassembled WGS sequence"/>
</dbReference>